<dbReference type="SUPFAM" id="SSF158622">
    <property type="entry name" value="YheA/YmcA-like"/>
    <property type="match status" value="1"/>
</dbReference>
<protein>
    <recommendedName>
        <fullName evidence="4">YlbF family regulator</fullName>
    </recommendedName>
</protein>
<dbReference type="EMBL" id="ACBZ01000160">
    <property type="protein sequence ID" value="EEG48186.1"/>
    <property type="molecule type" value="Genomic_DNA"/>
</dbReference>
<reference evidence="2 3" key="1">
    <citation type="submission" date="2009-01" db="EMBL/GenBank/DDBJ databases">
        <authorList>
            <person name="Fulton L."/>
            <person name="Clifton S."/>
            <person name="Fulton B."/>
            <person name="Xu J."/>
            <person name="Minx P."/>
            <person name="Pepin K.H."/>
            <person name="Johnson M."/>
            <person name="Bhonagiri V."/>
            <person name="Nash W.E."/>
            <person name="Mardis E.R."/>
            <person name="Wilson R.K."/>
        </authorList>
    </citation>
    <scope>NUCLEOTIDE SEQUENCE [LARGE SCALE GENOMIC DNA]</scope>
    <source>
        <strain evidence="3">DSM 10507 / JCM 14656 / S5a33</strain>
    </source>
</reference>
<comment type="caution">
    <text evidence="2">The sequence shown here is derived from an EMBL/GenBank/DDBJ whole genome shotgun (WGS) entry which is preliminary data.</text>
</comment>
<accession>C0CPZ2</accession>
<evidence type="ECO:0000256" key="1">
    <source>
        <dbReference type="SAM" id="Coils"/>
    </source>
</evidence>
<dbReference type="InterPro" id="IPR010368">
    <property type="entry name" value="Com_YlbF"/>
</dbReference>
<dbReference type="HOGENOM" id="CLU_140243_4_0_9"/>
<dbReference type="AlphaFoldDB" id="C0CPZ2"/>
<reference evidence="2 3" key="2">
    <citation type="submission" date="2009-02" db="EMBL/GenBank/DDBJ databases">
        <title>Draft genome sequence of Blautia hydrogenotrophica DSM 10507 (Ruminococcus hydrogenotrophicus DSM 10507).</title>
        <authorList>
            <person name="Sudarsanam P."/>
            <person name="Ley R."/>
            <person name="Guruge J."/>
            <person name="Turnbaugh P.J."/>
            <person name="Mahowald M."/>
            <person name="Liep D."/>
            <person name="Gordon J."/>
        </authorList>
    </citation>
    <scope>NUCLEOTIDE SEQUENCE [LARGE SCALE GENOMIC DNA]</scope>
    <source>
        <strain evidence="3">DSM 10507 / JCM 14656 / S5a33</strain>
    </source>
</reference>
<feature type="coiled-coil region" evidence="1">
    <location>
        <begin position="50"/>
        <end position="77"/>
    </location>
</feature>
<organism evidence="2 3">
    <name type="scientific">Blautia hydrogenotrophica (strain DSM 10507 / JCM 14656 / S5a33)</name>
    <name type="common">Ruminococcus hydrogenotrophicus</name>
    <dbReference type="NCBI Taxonomy" id="476272"/>
    <lineage>
        <taxon>Bacteria</taxon>
        <taxon>Bacillati</taxon>
        <taxon>Bacillota</taxon>
        <taxon>Clostridia</taxon>
        <taxon>Lachnospirales</taxon>
        <taxon>Lachnospiraceae</taxon>
        <taxon>Blautia</taxon>
    </lineage>
</organism>
<dbReference type="InterPro" id="IPR023378">
    <property type="entry name" value="YheA/YmcA-like_dom_sf"/>
</dbReference>
<name>C0CPZ2_BLAHS</name>
<proteinExistence type="predicted"/>
<dbReference type="GeneID" id="86822510"/>
<dbReference type="Proteomes" id="UP000003100">
    <property type="component" value="Unassembled WGS sequence"/>
</dbReference>
<sequence>MDIVERNVQILVSVIRQSSVYKEYKKQEEILSKQPELKDRVNRFRAGNYLAQREMEREHLFEKMDELVKESEELRKIPEVNAYLDAELALCRLIQKITRELTWGIGLDIPAL</sequence>
<dbReference type="Pfam" id="PF06133">
    <property type="entry name" value="Com_YlbF"/>
    <property type="match status" value="1"/>
</dbReference>
<dbReference type="Gene3D" id="1.20.1500.10">
    <property type="entry name" value="YheA/YmcA-like"/>
    <property type="match status" value="1"/>
</dbReference>
<keyword evidence="3" id="KW-1185">Reference proteome</keyword>
<evidence type="ECO:0000313" key="3">
    <source>
        <dbReference type="Proteomes" id="UP000003100"/>
    </source>
</evidence>
<dbReference type="eggNOG" id="COG3679">
    <property type="taxonomic scope" value="Bacteria"/>
</dbReference>
<gene>
    <name evidence="2" type="ORF">RUMHYD_02944</name>
</gene>
<dbReference type="PATRIC" id="fig|476272.21.peg.1078"/>
<evidence type="ECO:0008006" key="4">
    <source>
        <dbReference type="Google" id="ProtNLM"/>
    </source>
</evidence>
<keyword evidence="1" id="KW-0175">Coiled coil</keyword>
<dbReference type="RefSeq" id="WP_005950730.1">
    <property type="nucleotide sequence ID" value="NZ_CP136423.1"/>
</dbReference>
<evidence type="ECO:0000313" key="2">
    <source>
        <dbReference type="EMBL" id="EEG48186.1"/>
    </source>
</evidence>